<accession>A0AAV6KH00</accession>
<name>A0AAV6KH00_9ERIC</name>
<keyword evidence="3" id="KW-1185">Reference proteome</keyword>
<dbReference type="EMBL" id="JACTNZ010000004">
    <property type="protein sequence ID" value="KAG5551813.1"/>
    <property type="molecule type" value="Genomic_DNA"/>
</dbReference>
<sequence length="87" mass="9755">MPSLSAVEVKVQEPYLTVSHPCSPDGLMSHEVCVSFERKKKNYICVNVLESDRFMVYSVLLAVFSFGNLLCVLCLGLCKLVRSEFCC</sequence>
<feature type="transmembrane region" description="Helical" evidence="1">
    <location>
        <begin position="54"/>
        <end position="78"/>
    </location>
</feature>
<evidence type="ECO:0000313" key="2">
    <source>
        <dbReference type="EMBL" id="KAG5551813.1"/>
    </source>
</evidence>
<evidence type="ECO:0000313" key="3">
    <source>
        <dbReference type="Proteomes" id="UP000823749"/>
    </source>
</evidence>
<dbReference type="AlphaFoldDB" id="A0AAV6KH00"/>
<keyword evidence="1" id="KW-0812">Transmembrane</keyword>
<evidence type="ECO:0000256" key="1">
    <source>
        <dbReference type="SAM" id="Phobius"/>
    </source>
</evidence>
<comment type="caution">
    <text evidence="2">The sequence shown here is derived from an EMBL/GenBank/DDBJ whole genome shotgun (WGS) entry which is preliminary data.</text>
</comment>
<protein>
    <submittedName>
        <fullName evidence="2">Uncharacterized protein</fullName>
    </submittedName>
</protein>
<gene>
    <name evidence="2" type="ORF">RHGRI_010042</name>
</gene>
<organism evidence="2 3">
    <name type="scientific">Rhododendron griersonianum</name>
    <dbReference type="NCBI Taxonomy" id="479676"/>
    <lineage>
        <taxon>Eukaryota</taxon>
        <taxon>Viridiplantae</taxon>
        <taxon>Streptophyta</taxon>
        <taxon>Embryophyta</taxon>
        <taxon>Tracheophyta</taxon>
        <taxon>Spermatophyta</taxon>
        <taxon>Magnoliopsida</taxon>
        <taxon>eudicotyledons</taxon>
        <taxon>Gunneridae</taxon>
        <taxon>Pentapetalae</taxon>
        <taxon>asterids</taxon>
        <taxon>Ericales</taxon>
        <taxon>Ericaceae</taxon>
        <taxon>Ericoideae</taxon>
        <taxon>Rhodoreae</taxon>
        <taxon>Rhododendron</taxon>
    </lineage>
</organism>
<keyword evidence="1" id="KW-1133">Transmembrane helix</keyword>
<reference evidence="2" key="1">
    <citation type="submission" date="2020-08" db="EMBL/GenBank/DDBJ databases">
        <title>Plant Genome Project.</title>
        <authorList>
            <person name="Zhang R.-G."/>
        </authorList>
    </citation>
    <scope>NUCLEOTIDE SEQUENCE</scope>
    <source>
        <strain evidence="2">WSP0</strain>
        <tissue evidence="2">Leaf</tissue>
    </source>
</reference>
<proteinExistence type="predicted"/>
<dbReference type="Proteomes" id="UP000823749">
    <property type="component" value="Chromosome 4"/>
</dbReference>
<keyword evidence="1" id="KW-0472">Membrane</keyword>